<comment type="caution">
    <text evidence="14">The sequence shown here is derived from an EMBL/GenBank/DDBJ whole genome shotgun (WGS) entry which is preliminary data.</text>
</comment>
<dbReference type="UniPathway" id="UPA00253">
    <property type="reaction ID" value="UER00332"/>
</dbReference>
<dbReference type="InterPro" id="IPR004394">
    <property type="entry name" value="Iojap/RsfS/C7orf30"/>
</dbReference>
<dbReference type="Pfam" id="PF01467">
    <property type="entry name" value="CTP_transf_like"/>
    <property type="match status" value="1"/>
</dbReference>
<evidence type="ECO:0000256" key="8">
    <source>
        <dbReference type="ARBA" id="ARBA00022741"/>
    </source>
</evidence>
<dbReference type="Gene3D" id="3.40.50.620">
    <property type="entry name" value="HUPs"/>
    <property type="match status" value="1"/>
</dbReference>
<dbReference type="NCBIfam" id="TIGR00090">
    <property type="entry name" value="rsfS_iojap_ybeB"/>
    <property type="match status" value="1"/>
</dbReference>
<evidence type="ECO:0000313" key="14">
    <source>
        <dbReference type="EMBL" id="PKZ29482.1"/>
    </source>
</evidence>
<evidence type="ECO:0000256" key="5">
    <source>
        <dbReference type="ARBA" id="ARBA00022642"/>
    </source>
</evidence>
<dbReference type="GO" id="GO:0017148">
    <property type="term" value="P:negative regulation of translation"/>
    <property type="evidence" value="ECO:0007669"/>
    <property type="project" value="UniProtKB-UniRule"/>
</dbReference>
<comment type="catalytic activity">
    <reaction evidence="11 12">
        <text>nicotinate beta-D-ribonucleotide + ATP + H(+) = deamido-NAD(+) + diphosphate</text>
        <dbReference type="Rhea" id="RHEA:22860"/>
        <dbReference type="ChEBI" id="CHEBI:15378"/>
        <dbReference type="ChEBI" id="CHEBI:30616"/>
        <dbReference type="ChEBI" id="CHEBI:33019"/>
        <dbReference type="ChEBI" id="CHEBI:57502"/>
        <dbReference type="ChEBI" id="CHEBI:58437"/>
        <dbReference type="EC" id="2.7.7.18"/>
    </reaction>
</comment>
<evidence type="ECO:0000256" key="13">
    <source>
        <dbReference type="HAMAP-Rule" id="MF_01477"/>
    </source>
</evidence>
<name>A0A2I1NAU3_9BACT</name>
<dbReference type="EC" id="2.7.7.18" evidence="12"/>
<keyword evidence="7 12" id="KW-0548">Nucleotidyltransferase</keyword>
<dbReference type="GO" id="GO:0090071">
    <property type="term" value="P:negative regulation of ribosome biogenesis"/>
    <property type="evidence" value="ECO:0007669"/>
    <property type="project" value="UniProtKB-UniRule"/>
</dbReference>
<dbReference type="RefSeq" id="WP_024962289.1">
    <property type="nucleotide sequence ID" value="NZ_CABMOL010000009.1"/>
</dbReference>
<dbReference type="EMBL" id="PKHU01000003">
    <property type="protein sequence ID" value="PKZ29482.1"/>
    <property type="molecule type" value="Genomic_DNA"/>
</dbReference>
<dbReference type="AlphaFoldDB" id="A0A2I1NAU3"/>
<dbReference type="Pfam" id="PF02410">
    <property type="entry name" value="RsfS"/>
    <property type="match status" value="1"/>
</dbReference>
<dbReference type="GO" id="GO:0005524">
    <property type="term" value="F:ATP binding"/>
    <property type="evidence" value="ECO:0007669"/>
    <property type="project" value="UniProtKB-KW"/>
</dbReference>
<keyword evidence="9 12" id="KW-0067">ATP-binding</keyword>
<reference evidence="14 15" key="1">
    <citation type="submission" date="2017-12" db="EMBL/GenBank/DDBJ databases">
        <title>Phylogenetic diversity of female urinary microbiome.</title>
        <authorList>
            <person name="Thomas-White K."/>
            <person name="Wolfe A.J."/>
        </authorList>
    </citation>
    <scope>NUCLEOTIDE SEQUENCE [LARGE SCALE GENOMIC DNA]</scope>
    <source>
        <strain evidence="14 15">UMB0112</strain>
    </source>
</reference>
<organism evidence="14 15">
    <name type="scientific">Campylobacter ureolyticus</name>
    <dbReference type="NCBI Taxonomy" id="827"/>
    <lineage>
        <taxon>Bacteria</taxon>
        <taxon>Pseudomonadati</taxon>
        <taxon>Campylobacterota</taxon>
        <taxon>Epsilonproteobacteria</taxon>
        <taxon>Campylobacterales</taxon>
        <taxon>Campylobacteraceae</taxon>
        <taxon>Campylobacter</taxon>
    </lineage>
</organism>
<comment type="subunit">
    <text evidence="13">Interacts with ribosomal protein uL14 (rplN).</text>
</comment>
<comment type="function">
    <text evidence="13">Functions as a ribosomal silencing factor. Interacts with ribosomal protein uL14 (rplN), blocking formation of intersubunit bridge B8. Prevents association of the 30S and 50S ribosomal subunits and the formation of functional ribosomes, thus repressing translation.</text>
</comment>
<dbReference type="InterPro" id="IPR043519">
    <property type="entry name" value="NT_sf"/>
</dbReference>
<dbReference type="InterPro" id="IPR014729">
    <property type="entry name" value="Rossmann-like_a/b/a_fold"/>
</dbReference>
<dbReference type="NCBIfam" id="TIGR00125">
    <property type="entry name" value="cyt_tran_rel"/>
    <property type="match status" value="1"/>
</dbReference>
<dbReference type="GO" id="GO:0004515">
    <property type="term" value="F:nicotinate-nucleotide adenylyltransferase activity"/>
    <property type="evidence" value="ECO:0007669"/>
    <property type="project" value="UniProtKB-UniRule"/>
</dbReference>
<comment type="pathway">
    <text evidence="2 12">Cofactor biosynthesis; NAD(+) biosynthesis; deamido-NAD(+) from nicotinate D-ribonucleotide: step 1/1.</text>
</comment>
<keyword evidence="13" id="KW-0810">Translation regulation</keyword>
<comment type="similarity">
    <text evidence="4 13">Belongs to the Iojap/RsfS family.</text>
</comment>
<evidence type="ECO:0000256" key="9">
    <source>
        <dbReference type="ARBA" id="ARBA00022840"/>
    </source>
</evidence>
<sequence>MKIALFGGSFDPPHLGHDKIVKEALKVLNLDKLIVMPTFINPFKNGFFAPPTLRLNWCKKLWQNLDNVLISDYEILQNHPVSTIQSVKFLYSKFKIDKFYLIIGEDNLKDLNKWHKFDELCGLVEFVVASRNEVKIKNLIQILPLKKLNINVNISSTEFRQNLNKDFIPNSIKSEVINFYKDKKMEKKLETIKKVLEDKKAENIEIIDMRNEDYIAKYVVIATTLTGKHGLSLTDDLDAALKPLGEEFLGVEASDEWSVIDLGDVIIHLMSESHRAKYDIEELLAKLKKKEN</sequence>
<dbReference type="NCBIfam" id="TIGR00482">
    <property type="entry name" value="nicotinate (nicotinamide) nucleotide adenylyltransferase"/>
    <property type="match status" value="1"/>
</dbReference>
<evidence type="ECO:0000256" key="10">
    <source>
        <dbReference type="ARBA" id="ARBA00023027"/>
    </source>
</evidence>
<dbReference type="GO" id="GO:0042256">
    <property type="term" value="P:cytosolic ribosome assembly"/>
    <property type="evidence" value="ECO:0007669"/>
    <property type="project" value="UniProtKB-UniRule"/>
</dbReference>
<dbReference type="Proteomes" id="UP000234639">
    <property type="component" value="Unassembled WGS sequence"/>
</dbReference>
<proteinExistence type="inferred from homology"/>
<evidence type="ECO:0000256" key="4">
    <source>
        <dbReference type="ARBA" id="ARBA00010574"/>
    </source>
</evidence>
<keyword evidence="10 12" id="KW-0520">NAD</keyword>
<comment type="similarity">
    <text evidence="3 12">Belongs to the NadD family.</text>
</comment>
<evidence type="ECO:0000256" key="3">
    <source>
        <dbReference type="ARBA" id="ARBA00009014"/>
    </source>
</evidence>
<evidence type="ECO:0000313" key="15">
    <source>
        <dbReference type="Proteomes" id="UP000234639"/>
    </source>
</evidence>
<evidence type="ECO:0000256" key="11">
    <source>
        <dbReference type="ARBA" id="ARBA00048721"/>
    </source>
</evidence>
<dbReference type="SUPFAM" id="SSF52374">
    <property type="entry name" value="Nucleotidylyl transferase"/>
    <property type="match status" value="1"/>
</dbReference>
<dbReference type="Gene3D" id="3.30.460.10">
    <property type="entry name" value="Beta Polymerase, domain 2"/>
    <property type="match status" value="1"/>
</dbReference>
<dbReference type="GO" id="GO:0005737">
    <property type="term" value="C:cytoplasm"/>
    <property type="evidence" value="ECO:0007669"/>
    <property type="project" value="UniProtKB-SubCell"/>
</dbReference>
<keyword evidence="6 12" id="KW-0808">Transferase</keyword>
<dbReference type="InterPro" id="IPR004821">
    <property type="entry name" value="Cyt_trans-like"/>
</dbReference>
<keyword evidence="13" id="KW-0963">Cytoplasm</keyword>
<evidence type="ECO:0000256" key="7">
    <source>
        <dbReference type="ARBA" id="ARBA00022695"/>
    </source>
</evidence>
<dbReference type="PANTHER" id="PTHR39321">
    <property type="entry name" value="NICOTINATE-NUCLEOTIDE ADENYLYLTRANSFERASE-RELATED"/>
    <property type="match status" value="1"/>
</dbReference>
<dbReference type="GO" id="GO:0009435">
    <property type="term" value="P:NAD+ biosynthetic process"/>
    <property type="evidence" value="ECO:0007669"/>
    <property type="project" value="UniProtKB-UniRule"/>
</dbReference>
<protein>
    <recommendedName>
        <fullName evidence="12 13">Multifunctional fusion protein</fullName>
    </recommendedName>
    <domain>
        <recommendedName>
            <fullName evidence="12">Probable nicotinate-nucleotide adenylyltransferase</fullName>
            <ecNumber evidence="12">2.7.7.18</ecNumber>
        </recommendedName>
        <alternativeName>
            <fullName evidence="12">Deamido-NAD(+) diphosphorylase</fullName>
        </alternativeName>
        <alternativeName>
            <fullName evidence="12">Deamido-NAD(+) pyrophosphorylase</fullName>
        </alternativeName>
        <alternativeName>
            <fullName evidence="12">Nicotinate mononucleotide adenylyltransferase</fullName>
            <shortName evidence="12">NaMN adenylyltransferase</shortName>
        </alternativeName>
    </domain>
    <domain>
        <recommendedName>
            <fullName evidence="13">Ribosomal silencing factor RsfS</fullName>
        </recommendedName>
    </domain>
</protein>
<dbReference type="HAMAP" id="MF_00244">
    <property type="entry name" value="NaMN_adenylyltr"/>
    <property type="match status" value="1"/>
</dbReference>
<comment type="function">
    <text evidence="1 12">Catalyzes the reversible adenylation of nicotinate mononucleotide (NaMN) to nicotinic acid adenine dinucleotide (NaAD).</text>
</comment>
<keyword evidence="13" id="KW-0678">Repressor</keyword>
<comment type="subcellular location">
    <subcellularLocation>
        <location evidence="13">Cytoplasm</location>
    </subcellularLocation>
</comment>
<evidence type="ECO:0000256" key="2">
    <source>
        <dbReference type="ARBA" id="ARBA00005019"/>
    </source>
</evidence>
<evidence type="ECO:0000256" key="1">
    <source>
        <dbReference type="ARBA" id="ARBA00002324"/>
    </source>
</evidence>
<dbReference type="InterPro" id="IPR005248">
    <property type="entry name" value="NadD/NMNAT"/>
</dbReference>
<gene>
    <name evidence="12" type="primary">nadD</name>
    <name evidence="13" type="synonym">rsfS</name>
    <name evidence="14" type="ORF">CYJ41_03765</name>
</gene>
<dbReference type="HAMAP" id="MF_01477">
    <property type="entry name" value="Iojap_RsfS"/>
    <property type="match status" value="1"/>
</dbReference>
<evidence type="ECO:0000256" key="12">
    <source>
        <dbReference type="HAMAP-Rule" id="MF_00244"/>
    </source>
</evidence>
<dbReference type="CDD" id="cd02165">
    <property type="entry name" value="NMNAT"/>
    <property type="match status" value="1"/>
</dbReference>
<dbReference type="PANTHER" id="PTHR39321:SF3">
    <property type="entry name" value="PHOSPHOPANTETHEINE ADENYLYLTRANSFERASE"/>
    <property type="match status" value="1"/>
</dbReference>
<accession>A0A2I1NAU3</accession>
<dbReference type="SUPFAM" id="SSF81301">
    <property type="entry name" value="Nucleotidyltransferase"/>
    <property type="match status" value="1"/>
</dbReference>
<evidence type="ECO:0000256" key="6">
    <source>
        <dbReference type="ARBA" id="ARBA00022679"/>
    </source>
</evidence>
<keyword evidence="8 12" id="KW-0547">Nucleotide-binding</keyword>
<keyword evidence="5 12" id="KW-0662">Pyridine nucleotide biosynthesis</keyword>